<dbReference type="Gene3D" id="1.10.10.10">
    <property type="entry name" value="Winged helix-like DNA-binding domain superfamily/Winged helix DNA-binding domain"/>
    <property type="match status" value="1"/>
</dbReference>
<dbReference type="RefSeq" id="WP_244386724.1">
    <property type="nucleotide sequence ID" value="NZ_AP025564.1"/>
</dbReference>
<feature type="transmembrane region" description="Helical" evidence="2">
    <location>
        <begin position="371"/>
        <end position="390"/>
    </location>
</feature>
<keyword evidence="1" id="KW-0238">DNA-binding</keyword>
<organism evidence="4 5">
    <name type="scientific">Raoultibacter timonensis</name>
    <dbReference type="NCBI Taxonomy" id="1907662"/>
    <lineage>
        <taxon>Bacteria</taxon>
        <taxon>Bacillati</taxon>
        <taxon>Actinomycetota</taxon>
        <taxon>Coriobacteriia</taxon>
        <taxon>Eggerthellales</taxon>
        <taxon>Eggerthellaceae</taxon>
        <taxon>Raoultibacter</taxon>
    </lineage>
</organism>
<accession>A0ABM7WM05</accession>
<feature type="transmembrane region" description="Helical" evidence="2">
    <location>
        <begin position="284"/>
        <end position="302"/>
    </location>
</feature>
<dbReference type="EMBL" id="AP025564">
    <property type="protein sequence ID" value="BDE97435.1"/>
    <property type="molecule type" value="Genomic_DNA"/>
</dbReference>
<sequence length="495" mass="55199">MRKRSQQADTDPDLHTGSFADFKAVFLPGLSIAFFGMGLMRLWYQYNFYNLHFSADYGYVTVGANIVRVGVIALLLFLSYRTRFSHGAHSIFVWSGLVLMTLSGVFYLVDLFFGTVTFEVARFVVGGMGLVGGEIIWVFFLQRLKPGEAFLYAAGGLALSCFLSLVAGYLSAEVVGILNLFIPALSVIAYWQSMAILDKRGDPAVAKCDTVYTDRYRPYILQLVIAFFLYALLLGLALGYPDGRIRELSQTVRSVHQLLVIACIVFAVWWVLVRGRGFRLSTYWGFENAIMIACIGFLMSGWPGSQEIGTFFATNAITCFYIPLVFFIYLIGRHSRRDTALVYGIVYGGSLLAMSIGRIIVYVVGPTLDHSLWLLICMAFVVLIEMVLVLRPQPQITQPLAYELKALPRHSPGPLVEEGVARDHGTLDSFGEAFGLSALEVDIVRLIAQGRSRGVIAKQLSYSENTVRNYTRNIYRKVGVHSKQDLLDALDRFDG</sequence>
<dbReference type="PRINTS" id="PR00038">
    <property type="entry name" value="HTHLUXR"/>
</dbReference>
<feature type="transmembrane region" description="Helical" evidence="2">
    <location>
        <begin position="255"/>
        <end position="272"/>
    </location>
</feature>
<proteinExistence type="predicted"/>
<gene>
    <name evidence="4" type="ORF">CE91St30_27680</name>
</gene>
<evidence type="ECO:0000259" key="3">
    <source>
        <dbReference type="PROSITE" id="PS50043"/>
    </source>
</evidence>
<evidence type="ECO:0000256" key="2">
    <source>
        <dbReference type="SAM" id="Phobius"/>
    </source>
</evidence>
<dbReference type="PANTHER" id="PTHR43214">
    <property type="entry name" value="TWO-COMPONENT RESPONSE REGULATOR"/>
    <property type="match status" value="1"/>
</dbReference>
<dbReference type="PANTHER" id="PTHR43214:SF43">
    <property type="entry name" value="TWO-COMPONENT RESPONSE REGULATOR"/>
    <property type="match status" value="1"/>
</dbReference>
<keyword evidence="2" id="KW-0472">Membrane</keyword>
<keyword evidence="2" id="KW-0812">Transmembrane</keyword>
<dbReference type="InterPro" id="IPR000792">
    <property type="entry name" value="Tscrpt_reg_LuxR_C"/>
</dbReference>
<feature type="transmembrane region" description="Helical" evidence="2">
    <location>
        <begin position="176"/>
        <end position="197"/>
    </location>
</feature>
<evidence type="ECO:0000256" key="1">
    <source>
        <dbReference type="ARBA" id="ARBA00023125"/>
    </source>
</evidence>
<dbReference type="InterPro" id="IPR036388">
    <property type="entry name" value="WH-like_DNA-bd_sf"/>
</dbReference>
<dbReference type="CDD" id="cd06170">
    <property type="entry name" value="LuxR_C_like"/>
    <property type="match status" value="1"/>
</dbReference>
<feature type="transmembrane region" description="Helical" evidence="2">
    <location>
        <begin position="57"/>
        <end position="79"/>
    </location>
</feature>
<dbReference type="InterPro" id="IPR016032">
    <property type="entry name" value="Sig_transdc_resp-reg_C-effctor"/>
</dbReference>
<feature type="transmembrane region" description="Helical" evidence="2">
    <location>
        <begin position="121"/>
        <end position="142"/>
    </location>
</feature>
<keyword evidence="5" id="KW-1185">Reference proteome</keyword>
<feature type="domain" description="HTH luxR-type" evidence="3">
    <location>
        <begin position="429"/>
        <end position="494"/>
    </location>
</feature>
<feature type="transmembrane region" description="Helical" evidence="2">
    <location>
        <begin position="218"/>
        <end position="240"/>
    </location>
</feature>
<evidence type="ECO:0000313" key="4">
    <source>
        <dbReference type="EMBL" id="BDE97435.1"/>
    </source>
</evidence>
<dbReference type="SMART" id="SM00421">
    <property type="entry name" value="HTH_LUXR"/>
    <property type="match status" value="1"/>
</dbReference>
<feature type="transmembrane region" description="Helical" evidence="2">
    <location>
        <begin position="341"/>
        <end position="365"/>
    </location>
</feature>
<name>A0ABM7WM05_9ACTN</name>
<feature type="transmembrane region" description="Helical" evidence="2">
    <location>
        <begin position="308"/>
        <end position="329"/>
    </location>
</feature>
<reference evidence="4 5" key="1">
    <citation type="submission" date="2022-01" db="EMBL/GenBank/DDBJ databases">
        <title>Novel bile acid biosynthetic pathways are enriched in the microbiome of centenarians.</title>
        <authorList>
            <person name="Sato Y."/>
            <person name="Atarashi K."/>
            <person name="Plichta R.D."/>
            <person name="Arai Y."/>
            <person name="Sasajima S."/>
            <person name="Kearney M.S."/>
            <person name="Suda W."/>
            <person name="Takeshita K."/>
            <person name="Sasaki T."/>
            <person name="Okamoto S."/>
            <person name="Skelly N.A."/>
            <person name="Okamura Y."/>
            <person name="Vlamakis H."/>
            <person name="Li Y."/>
            <person name="Tanoue T."/>
            <person name="Takei H."/>
            <person name="Nittono H."/>
            <person name="Narushima S."/>
            <person name="Irie J."/>
            <person name="Itoh H."/>
            <person name="Moriya K."/>
            <person name="Sugiura Y."/>
            <person name="Suematsu M."/>
            <person name="Moritoki N."/>
            <person name="Shibata S."/>
            <person name="Littman R.D."/>
            <person name="Fischbach A.M."/>
            <person name="Uwamino Y."/>
            <person name="Inoue T."/>
            <person name="Honda A."/>
            <person name="Hattori M."/>
            <person name="Murai T."/>
            <person name="Xavier J.R."/>
            <person name="Hirose N."/>
            <person name="Honda K."/>
        </authorList>
    </citation>
    <scope>NUCLEOTIDE SEQUENCE [LARGE SCALE GENOMIC DNA]</scope>
    <source>
        <strain evidence="4 5">CE91-St30</strain>
    </source>
</reference>
<evidence type="ECO:0000313" key="5">
    <source>
        <dbReference type="Proteomes" id="UP001320544"/>
    </source>
</evidence>
<keyword evidence="2" id="KW-1133">Transmembrane helix</keyword>
<dbReference type="SUPFAM" id="SSF46894">
    <property type="entry name" value="C-terminal effector domain of the bipartite response regulators"/>
    <property type="match status" value="1"/>
</dbReference>
<feature type="transmembrane region" description="Helical" evidence="2">
    <location>
        <begin position="24"/>
        <end position="45"/>
    </location>
</feature>
<feature type="transmembrane region" description="Helical" evidence="2">
    <location>
        <begin position="149"/>
        <end position="170"/>
    </location>
</feature>
<dbReference type="PROSITE" id="PS50043">
    <property type="entry name" value="HTH_LUXR_2"/>
    <property type="match status" value="1"/>
</dbReference>
<dbReference type="Pfam" id="PF00196">
    <property type="entry name" value="GerE"/>
    <property type="match status" value="1"/>
</dbReference>
<dbReference type="Proteomes" id="UP001320544">
    <property type="component" value="Chromosome"/>
</dbReference>
<protein>
    <recommendedName>
        <fullName evidence="3">HTH luxR-type domain-containing protein</fullName>
    </recommendedName>
</protein>
<dbReference type="InterPro" id="IPR039420">
    <property type="entry name" value="WalR-like"/>
</dbReference>
<feature type="transmembrane region" description="Helical" evidence="2">
    <location>
        <begin position="91"/>
        <end position="109"/>
    </location>
</feature>